<dbReference type="Pfam" id="PF07690">
    <property type="entry name" value="MFS_1"/>
    <property type="match status" value="1"/>
</dbReference>
<feature type="transmembrane region" description="Helical" evidence="8">
    <location>
        <begin position="55"/>
        <end position="76"/>
    </location>
</feature>
<evidence type="ECO:0000259" key="9">
    <source>
        <dbReference type="PROSITE" id="PS50850"/>
    </source>
</evidence>
<gene>
    <name evidence="10" type="ORF">OMED0929_LOCUS5018</name>
</gene>
<dbReference type="InterPro" id="IPR036259">
    <property type="entry name" value="MFS_trans_sf"/>
</dbReference>
<feature type="transmembrane region" description="Helical" evidence="8">
    <location>
        <begin position="83"/>
        <end position="103"/>
    </location>
</feature>
<comment type="similarity">
    <text evidence="7">Belongs to the major facilitator superfamily. Sodium/anion cotransporter (TC 2.A.1.14) family.</text>
</comment>
<keyword evidence="6 8" id="KW-0472">Membrane</keyword>
<keyword evidence="4" id="KW-0769">Symport</keyword>
<organism evidence="10">
    <name type="scientific">Ostreococcus mediterraneus</name>
    <dbReference type="NCBI Taxonomy" id="1486918"/>
    <lineage>
        <taxon>Eukaryota</taxon>
        <taxon>Viridiplantae</taxon>
        <taxon>Chlorophyta</taxon>
        <taxon>Mamiellophyceae</taxon>
        <taxon>Mamiellales</taxon>
        <taxon>Bathycoccaceae</taxon>
        <taxon>Ostreococcus</taxon>
    </lineage>
</organism>
<evidence type="ECO:0000256" key="6">
    <source>
        <dbReference type="ARBA" id="ARBA00023136"/>
    </source>
</evidence>
<dbReference type="InterPro" id="IPR011701">
    <property type="entry name" value="MFS"/>
</dbReference>
<dbReference type="Gene3D" id="1.20.1250.20">
    <property type="entry name" value="MFS general substrate transporter like domains"/>
    <property type="match status" value="2"/>
</dbReference>
<dbReference type="PANTHER" id="PTHR11662">
    <property type="entry name" value="SOLUTE CARRIER FAMILY 17"/>
    <property type="match status" value="1"/>
</dbReference>
<feature type="transmembrane region" description="Helical" evidence="8">
    <location>
        <begin position="428"/>
        <end position="448"/>
    </location>
</feature>
<feature type="transmembrane region" description="Helical" evidence="8">
    <location>
        <begin position="265"/>
        <end position="284"/>
    </location>
</feature>
<protein>
    <recommendedName>
        <fullName evidence="9">Major facilitator superfamily (MFS) profile domain-containing protein</fullName>
    </recommendedName>
</protein>
<dbReference type="InterPro" id="IPR020846">
    <property type="entry name" value="MFS_dom"/>
</dbReference>
<evidence type="ECO:0000256" key="8">
    <source>
        <dbReference type="SAM" id="Phobius"/>
    </source>
</evidence>
<name>A0A7S0KKH3_9CHLO</name>
<feature type="transmembrane region" description="Helical" evidence="8">
    <location>
        <begin position="109"/>
        <end position="134"/>
    </location>
</feature>
<sequence length="466" mass="48561">MRDGGNDRDGLTRSWMRVTLASAIAIAVCYADRSNMSTAIIALASDYELSKTAQGAVLSAFFYGYGATQIVGGSFADAYGGKWVLLAGCVVWSCATLATPAAADVGTGVAALVGARVILGAGEGVAFPAVHAVISRHVPVERQSTAVAVVTAASYAGAAVAFAATPPIVSAFGWRAAFYSFGGLMVFWLPLWLPLNLSESSARNEQRVALDDDDGEGAIDIVEETRRLTSLDEASTPSSTATIAPPPPSSMAIWRELIKRQEVKAICVAQFAQSWGMYGLLSWLPTYFHDAQGVELANLAAFTFVPYILQGGVGLAVGVIADDFINTRNVPTRKVRQWAQGVGMIGPALALVVAASPVCDHNPTAAAITVDIGLALSALTLAGVSVSHLDIAPKHAGLVFATGNTCATLAGIVGVPLFGVILDATDQSWPVVFASIAVVYIAGAYYYINAIDVDDIDADVIRAARM</sequence>
<evidence type="ECO:0000256" key="5">
    <source>
        <dbReference type="ARBA" id="ARBA00022989"/>
    </source>
</evidence>
<keyword evidence="2" id="KW-0813">Transport</keyword>
<dbReference type="GO" id="GO:0015293">
    <property type="term" value="F:symporter activity"/>
    <property type="evidence" value="ECO:0007669"/>
    <property type="project" value="UniProtKB-KW"/>
</dbReference>
<dbReference type="EMBL" id="HBEW01005940">
    <property type="protein sequence ID" value="CAD8584631.1"/>
    <property type="molecule type" value="Transcribed_RNA"/>
</dbReference>
<dbReference type="FunFam" id="1.20.1250.20:FF:000003">
    <property type="entry name" value="Solute carrier family 17 member 3"/>
    <property type="match status" value="1"/>
</dbReference>
<evidence type="ECO:0000256" key="1">
    <source>
        <dbReference type="ARBA" id="ARBA00004141"/>
    </source>
</evidence>
<keyword evidence="3 8" id="KW-0812">Transmembrane</keyword>
<feature type="transmembrane region" description="Helical" evidence="8">
    <location>
        <begin position="176"/>
        <end position="197"/>
    </location>
</feature>
<evidence type="ECO:0000256" key="7">
    <source>
        <dbReference type="ARBA" id="ARBA00024362"/>
    </source>
</evidence>
<keyword evidence="5 8" id="KW-1133">Transmembrane helix</keyword>
<proteinExistence type="inferred from homology"/>
<evidence type="ECO:0000256" key="3">
    <source>
        <dbReference type="ARBA" id="ARBA00022692"/>
    </source>
</evidence>
<dbReference type="GO" id="GO:0016020">
    <property type="term" value="C:membrane"/>
    <property type="evidence" value="ECO:0007669"/>
    <property type="project" value="UniProtKB-SubCell"/>
</dbReference>
<feature type="transmembrane region" description="Helical" evidence="8">
    <location>
        <begin position="398"/>
        <end position="422"/>
    </location>
</feature>
<feature type="transmembrane region" description="Helical" evidence="8">
    <location>
        <begin position="364"/>
        <end position="386"/>
    </location>
</feature>
<dbReference type="InterPro" id="IPR050382">
    <property type="entry name" value="MFS_Na/Anion_cotransporter"/>
</dbReference>
<feature type="domain" description="Major facilitator superfamily (MFS) profile" evidence="9">
    <location>
        <begin position="18"/>
        <end position="455"/>
    </location>
</feature>
<dbReference type="SUPFAM" id="SSF103473">
    <property type="entry name" value="MFS general substrate transporter"/>
    <property type="match status" value="1"/>
</dbReference>
<feature type="transmembrane region" description="Helical" evidence="8">
    <location>
        <begin position="337"/>
        <end position="358"/>
    </location>
</feature>
<evidence type="ECO:0000256" key="4">
    <source>
        <dbReference type="ARBA" id="ARBA00022847"/>
    </source>
</evidence>
<dbReference type="PANTHER" id="PTHR11662:SF446">
    <property type="entry name" value="SODIUM-DEPENDENT PHOSPHATE TRANSPORT PROTEIN 1, CHLOROPLASTIC"/>
    <property type="match status" value="1"/>
</dbReference>
<feature type="transmembrane region" description="Helical" evidence="8">
    <location>
        <begin position="304"/>
        <end position="325"/>
    </location>
</feature>
<evidence type="ECO:0000256" key="2">
    <source>
        <dbReference type="ARBA" id="ARBA00022448"/>
    </source>
</evidence>
<accession>A0A7S0KKH3</accession>
<comment type="subcellular location">
    <subcellularLocation>
        <location evidence="1">Membrane</location>
        <topology evidence="1">Multi-pass membrane protein</topology>
    </subcellularLocation>
</comment>
<dbReference type="AlphaFoldDB" id="A0A7S0KKH3"/>
<dbReference type="PROSITE" id="PS50850">
    <property type="entry name" value="MFS"/>
    <property type="match status" value="1"/>
</dbReference>
<reference evidence="10" key="1">
    <citation type="submission" date="2021-01" db="EMBL/GenBank/DDBJ databases">
        <authorList>
            <person name="Corre E."/>
            <person name="Pelletier E."/>
            <person name="Niang G."/>
            <person name="Scheremetjew M."/>
            <person name="Finn R."/>
            <person name="Kale V."/>
            <person name="Holt S."/>
            <person name="Cochrane G."/>
            <person name="Meng A."/>
            <person name="Brown T."/>
            <person name="Cohen L."/>
        </authorList>
    </citation>
    <scope>NUCLEOTIDE SEQUENCE</scope>
    <source>
        <strain evidence="10">Clade-D-RCC2572</strain>
    </source>
</reference>
<feature type="transmembrane region" description="Helical" evidence="8">
    <location>
        <begin position="146"/>
        <end position="164"/>
    </location>
</feature>
<evidence type="ECO:0000313" key="10">
    <source>
        <dbReference type="EMBL" id="CAD8584631.1"/>
    </source>
</evidence>